<reference evidence="3" key="1">
    <citation type="submission" date="2017-02" db="EMBL/GenBank/DDBJ databases">
        <authorList>
            <person name="Varghese N."/>
            <person name="Submissions S."/>
        </authorList>
    </citation>
    <scope>NUCLEOTIDE SEQUENCE [LARGE SCALE GENOMIC DNA]</scope>
    <source>
        <strain evidence="3">DSM 22385</strain>
    </source>
</reference>
<protein>
    <recommendedName>
        <fullName evidence="4">GLPGLI family protein</fullName>
    </recommendedName>
</protein>
<dbReference type="OrthoDB" id="1100665at2"/>
<sequence>MKKALLLITLLASVSTALAQYTITYKPGDSPLEFKTKYVYRNPTFLPSRVYFKDGSSTRATLNYNTLSDRMEFIGPKGDTLELVDNHLIKEVVIDKSRFRFHDGFFELIKDSPEFSLALKRPLRMVNQKKLGAMGIASPTAGIETYASLGDVSGILKLSPKIEHIFSNAPIYYFGDKNSFFIPASQKSLAKIFPAKKDQISAYMKNHSVNFTRIEDILSLISAIEK</sequence>
<dbReference type="EMBL" id="FUYR01000002">
    <property type="protein sequence ID" value="SKB63560.1"/>
    <property type="molecule type" value="Genomic_DNA"/>
</dbReference>
<dbReference type="Proteomes" id="UP000189981">
    <property type="component" value="Unassembled WGS sequence"/>
</dbReference>
<dbReference type="AlphaFoldDB" id="A0A1T5CWK0"/>
<evidence type="ECO:0008006" key="4">
    <source>
        <dbReference type="Google" id="ProtNLM"/>
    </source>
</evidence>
<evidence type="ECO:0000313" key="2">
    <source>
        <dbReference type="EMBL" id="SKB63560.1"/>
    </source>
</evidence>
<proteinExistence type="predicted"/>
<accession>A0A1T5CWK0</accession>
<feature type="signal peptide" evidence="1">
    <location>
        <begin position="1"/>
        <end position="19"/>
    </location>
</feature>
<keyword evidence="3" id="KW-1185">Reference proteome</keyword>
<dbReference type="STRING" id="572036.SAMN05661099_1936"/>
<evidence type="ECO:0000313" key="3">
    <source>
        <dbReference type="Proteomes" id="UP000189981"/>
    </source>
</evidence>
<organism evidence="2 3">
    <name type="scientific">Daejeonella lutea</name>
    <dbReference type="NCBI Taxonomy" id="572036"/>
    <lineage>
        <taxon>Bacteria</taxon>
        <taxon>Pseudomonadati</taxon>
        <taxon>Bacteroidota</taxon>
        <taxon>Sphingobacteriia</taxon>
        <taxon>Sphingobacteriales</taxon>
        <taxon>Sphingobacteriaceae</taxon>
        <taxon>Daejeonella</taxon>
    </lineage>
</organism>
<name>A0A1T5CWK0_9SPHI</name>
<feature type="chain" id="PRO_5012843518" description="GLPGLI family protein" evidence="1">
    <location>
        <begin position="20"/>
        <end position="226"/>
    </location>
</feature>
<keyword evidence="1" id="KW-0732">Signal</keyword>
<gene>
    <name evidence="2" type="ORF">SAMN05661099_1936</name>
</gene>
<evidence type="ECO:0000256" key="1">
    <source>
        <dbReference type="SAM" id="SignalP"/>
    </source>
</evidence>
<dbReference type="RefSeq" id="WP_079702484.1">
    <property type="nucleotide sequence ID" value="NZ_FUYR01000002.1"/>
</dbReference>